<organism evidence="3">
    <name type="scientific">Capitella teleta</name>
    <name type="common">Polychaete worm</name>
    <dbReference type="NCBI Taxonomy" id="283909"/>
    <lineage>
        <taxon>Eukaryota</taxon>
        <taxon>Metazoa</taxon>
        <taxon>Spiralia</taxon>
        <taxon>Lophotrochozoa</taxon>
        <taxon>Annelida</taxon>
        <taxon>Polychaeta</taxon>
        <taxon>Sedentaria</taxon>
        <taxon>Scolecida</taxon>
        <taxon>Capitellidae</taxon>
        <taxon>Capitella</taxon>
    </lineage>
</organism>
<evidence type="ECO:0000313" key="5">
    <source>
        <dbReference type="Proteomes" id="UP000014760"/>
    </source>
</evidence>
<evidence type="ECO:0000256" key="1">
    <source>
        <dbReference type="SAM" id="Coils"/>
    </source>
</evidence>
<name>R7TWT7_CAPTE</name>
<feature type="coiled-coil region" evidence="1">
    <location>
        <begin position="44"/>
        <end position="141"/>
    </location>
</feature>
<dbReference type="Proteomes" id="UP000014760">
    <property type="component" value="Unassembled WGS sequence"/>
</dbReference>
<reference evidence="3 5" key="2">
    <citation type="journal article" date="2013" name="Nature">
        <title>Insights into bilaterian evolution from three spiralian genomes.</title>
        <authorList>
            <person name="Simakov O."/>
            <person name="Marletaz F."/>
            <person name="Cho S.J."/>
            <person name="Edsinger-Gonzales E."/>
            <person name="Havlak P."/>
            <person name="Hellsten U."/>
            <person name="Kuo D.H."/>
            <person name="Larsson T."/>
            <person name="Lv J."/>
            <person name="Arendt D."/>
            <person name="Savage R."/>
            <person name="Osoegawa K."/>
            <person name="de Jong P."/>
            <person name="Grimwood J."/>
            <person name="Chapman J.A."/>
            <person name="Shapiro H."/>
            <person name="Aerts A."/>
            <person name="Otillar R.P."/>
            <person name="Terry A.Y."/>
            <person name="Boore J.L."/>
            <person name="Grigoriev I.V."/>
            <person name="Lindberg D.R."/>
            <person name="Seaver E.C."/>
            <person name="Weisblat D.A."/>
            <person name="Putnam N.H."/>
            <person name="Rokhsar D.S."/>
        </authorList>
    </citation>
    <scope>NUCLEOTIDE SEQUENCE</scope>
    <source>
        <strain evidence="3 5">I ESC-2004</strain>
    </source>
</reference>
<accession>R7TWT7</accession>
<evidence type="ECO:0000313" key="4">
    <source>
        <dbReference type="EnsemblMetazoa" id="CapteP203314"/>
    </source>
</evidence>
<evidence type="ECO:0000313" key="3">
    <source>
        <dbReference type="EMBL" id="ELT98209.1"/>
    </source>
</evidence>
<dbReference type="AlphaFoldDB" id="R7TWT7"/>
<dbReference type="EMBL" id="AMQN01049193">
    <property type="status" value="NOT_ANNOTATED_CDS"/>
    <property type="molecule type" value="Genomic_DNA"/>
</dbReference>
<dbReference type="HOGENOM" id="CLU_1769837_0_0_1"/>
<dbReference type="EMBL" id="KB308177">
    <property type="protein sequence ID" value="ELT98209.1"/>
    <property type="molecule type" value="Genomic_DNA"/>
</dbReference>
<evidence type="ECO:0000256" key="2">
    <source>
        <dbReference type="SAM" id="MobiDB-lite"/>
    </source>
</evidence>
<protein>
    <submittedName>
        <fullName evidence="3 4">Uncharacterized protein</fullName>
    </submittedName>
</protein>
<sequence>MSGRPAKVCPESHPSHLVQAPPAVTPSPMKTRHEQRCHMCPKHRTKMLQMREEFRAKKDQLRSELRTKITPKLRVLNQKLSRKENTIAQLKDSMKKTSMADELKELRKENSKLRRIQKRLKRRHALKMKKMRADIEEATNSLSYRAL</sequence>
<keyword evidence="5" id="KW-1185">Reference proteome</keyword>
<dbReference type="EnsemblMetazoa" id="CapteT203314">
    <property type="protein sequence ID" value="CapteP203314"/>
    <property type="gene ID" value="CapteG203314"/>
</dbReference>
<reference evidence="5" key="1">
    <citation type="submission" date="2012-12" db="EMBL/GenBank/DDBJ databases">
        <authorList>
            <person name="Hellsten U."/>
            <person name="Grimwood J."/>
            <person name="Chapman J.A."/>
            <person name="Shapiro H."/>
            <person name="Aerts A."/>
            <person name="Otillar R.P."/>
            <person name="Terry A.Y."/>
            <person name="Boore J.L."/>
            <person name="Simakov O."/>
            <person name="Marletaz F."/>
            <person name="Cho S.-J."/>
            <person name="Edsinger-Gonzales E."/>
            <person name="Havlak P."/>
            <person name="Kuo D.-H."/>
            <person name="Larsson T."/>
            <person name="Lv J."/>
            <person name="Arendt D."/>
            <person name="Savage R."/>
            <person name="Osoegawa K."/>
            <person name="de Jong P."/>
            <person name="Lindberg D.R."/>
            <person name="Seaver E.C."/>
            <person name="Weisblat D.A."/>
            <person name="Putnam N.H."/>
            <person name="Grigoriev I.V."/>
            <person name="Rokhsar D.S."/>
        </authorList>
    </citation>
    <scope>NUCLEOTIDE SEQUENCE</scope>
    <source>
        <strain evidence="5">I ESC-2004</strain>
    </source>
</reference>
<feature type="region of interest" description="Disordered" evidence="2">
    <location>
        <begin position="1"/>
        <end position="34"/>
    </location>
</feature>
<proteinExistence type="predicted"/>
<gene>
    <name evidence="3" type="ORF">CAPTEDRAFT_203314</name>
</gene>
<reference evidence="4" key="3">
    <citation type="submission" date="2015-06" db="UniProtKB">
        <authorList>
            <consortium name="EnsemblMetazoa"/>
        </authorList>
    </citation>
    <scope>IDENTIFICATION</scope>
</reference>
<keyword evidence="1" id="KW-0175">Coiled coil</keyword>